<dbReference type="InterPro" id="IPR018540">
    <property type="entry name" value="Spo0E-like"/>
</dbReference>
<dbReference type="InterPro" id="IPR037208">
    <property type="entry name" value="Spo0E-like_sf"/>
</dbReference>
<proteinExistence type="predicted"/>
<reference evidence="1 2" key="1">
    <citation type="submission" date="2021-01" db="EMBL/GenBank/DDBJ databases">
        <title>Genomic Encyclopedia of Type Strains, Phase IV (KMG-IV): sequencing the most valuable type-strain genomes for metagenomic binning, comparative biology and taxonomic classification.</title>
        <authorList>
            <person name="Goeker M."/>
        </authorList>
    </citation>
    <scope>NUCLEOTIDE SEQUENCE [LARGE SCALE GENOMIC DNA]</scope>
    <source>
        <strain evidence="1 2">DSM 28236</strain>
    </source>
</reference>
<dbReference type="Proteomes" id="UP000808914">
    <property type="component" value="Unassembled WGS sequence"/>
</dbReference>
<dbReference type="Gene3D" id="4.10.280.10">
    <property type="entry name" value="Helix-loop-helix DNA-binding domain"/>
    <property type="match status" value="1"/>
</dbReference>
<comment type="caution">
    <text evidence="1">The sequence shown here is derived from an EMBL/GenBank/DDBJ whole genome shotgun (WGS) entry which is preliminary data.</text>
</comment>
<gene>
    <name evidence="1" type="ORF">JOD45_000837</name>
</gene>
<accession>A0ABS2PYV5</accession>
<evidence type="ECO:0000313" key="1">
    <source>
        <dbReference type="EMBL" id="MBM7644644.1"/>
    </source>
</evidence>
<keyword evidence="2" id="KW-1185">Reference proteome</keyword>
<protein>
    <recommendedName>
        <fullName evidence="3">Spo0E like sporulation regulatory protein</fullName>
    </recommendedName>
</protein>
<dbReference type="RefSeq" id="WP_205002642.1">
    <property type="nucleotide sequence ID" value="NZ_JBHLTV010000023.1"/>
</dbReference>
<dbReference type="EMBL" id="JAFBER010000003">
    <property type="protein sequence ID" value="MBM7644644.1"/>
    <property type="molecule type" value="Genomic_DNA"/>
</dbReference>
<dbReference type="Pfam" id="PF09388">
    <property type="entry name" value="SpoOE-like"/>
    <property type="match status" value="1"/>
</dbReference>
<evidence type="ECO:0008006" key="3">
    <source>
        <dbReference type="Google" id="ProtNLM"/>
    </source>
</evidence>
<organism evidence="1 2">
    <name type="scientific">Scopulibacillus daqui</name>
    <dbReference type="NCBI Taxonomy" id="1469162"/>
    <lineage>
        <taxon>Bacteria</taxon>
        <taxon>Bacillati</taxon>
        <taxon>Bacillota</taxon>
        <taxon>Bacilli</taxon>
        <taxon>Bacillales</taxon>
        <taxon>Sporolactobacillaceae</taxon>
        <taxon>Scopulibacillus</taxon>
    </lineage>
</organism>
<dbReference type="SUPFAM" id="SSF140500">
    <property type="entry name" value="BAS1536-like"/>
    <property type="match status" value="1"/>
</dbReference>
<evidence type="ECO:0000313" key="2">
    <source>
        <dbReference type="Proteomes" id="UP000808914"/>
    </source>
</evidence>
<sequence length="61" mass="7241">MKESSQASKIDLLQMINRKRKEMIRIASIRGFKNKETVKQSKELDDLINMYQRHMLQSKSS</sequence>
<name>A0ABS2PYV5_9BACL</name>
<dbReference type="InterPro" id="IPR036638">
    <property type="entry name" value="HLH_DNA-bd_sf"/>
</dbReference>